<keyword evidence="4" id="KW-1003">Cell membrane</keyword>
<evidence type="ECO:0000256" key="9">
    <source>
        <dbReference type="ARBA" id="ARBA00031636"/>
    </source>
</evidence>
<reference evidence="11 12" key="1">
    <citation type="journal article" date="2018" name="Infect. Genet. Evol.">
        <title>Genome-wide analysis of Borrelia turcica and 'Candidatus Borrelia tachyglossi' shows relapsing fever-like genomes with unique genomic links to Lyme disease Borrelia.</title>
        <authorList>
            <person name="Gofton A.W."/>
            <person name="Margos G."/>
            <person name="Fingerle V."/>
            <person name="Hepner S."/>
            <person name="Loh S.M."/>
            <person name="Ryan U."/>
            <person name="Irwin P."/>
            <person name="Oskam C.L."/>
        </authorList>
    </citation>
    <scope>NUCLEOTIDE SEQUENCE [LARGE SCALE GENOMIC DNA]</scope>
    <source>
        <strain evidence="11 12">IST7</strain>
    </source>
</reference>
<feature type="transmembrane region" description="Helical" evidence="10">
    <location>
        <begin position="20"/>
        <end position="40"/>
    </location>
</feature>
<dbReference type="InterPro" id="IPR002528">
    <property type="entry name" value="MATE_fam"/>
</dbReference>
<protein>
    <recommendedName>
        <fullName evidence="9">Multidrug-efflux transporter</fullName>
    </recommendedName>
</protein>
<feature type="transmembrane region" description="Helical" evidence="10">
    <location>
        <begin position="60"/>
        <end position="83"/>
    </location>
</feature>
<dbReference type="KEGG" id="btur:DB313_02490"/>
<dbReference type="AlphaFoldDB" id="A0A386PMZ4"/>
<comment type="subcellular location">
    <subcellularLocation>
        <location evidence="1">Cell membrane</location>
        <topology evidence="1">Multi-pass membrane protein</topology>
    </subcellularLocation>
</comment>
<dbReference type="PANTHER" id="PTHR43298">
    <property type="entry name" value="MULTIDRUG RESISTANCE PROTEIN NORM-RELATED"/>
    <property type="match status" value="1"/>
</dbReference>
<proteinExistence type="predicted"/>
<feature type="transmembrane region" description="Helical" evidence="10">
    <location>
        <begin position="392"/>
        <end position="415"/>
    </location>
</feature>
<dbReference type="GO" id="GO:0042910">
    <property type="term" value="F:xenobiotic transmembrane transporter activity"/>
    <property type="evidence" value="ECO:0007669"/>
    <property type="project" value="InterPro"/>
</dbReference>
<evidence type="ECO:0000256" key="5">
    <source>
        <dbReference type="ARBA" id="ARBA00022692"/>
    </source>
</evidence>
<evidence type="ECO:0000256" key="10">
    <source>
        <dbReference type="SAM" id="Phobius"/>
    </source>
</evidence>
<evidence type="ECO:0000256" key="1">
    <source>
        <dbReference type="ARBA" id="ARBA00004651"/>
    </source>
</evidence>
<dbReference type="PIRSF" id="PIRSF006603">
    <property type="entry name" value="DinF"/>
    <property type="match status" value="1"/>
</dbReference>
<feature type="transmembrane region" description="Helical" evidence="10">
    <location>
        <begin position="170"/>
        <end position="194"/>
    </location>
</feature>
<feature type="transmembrane region" description="Helical" evidence="10">
    <location>
        <begin position="289"/>
        <end position="311"/>
    </location>
</feature>
<dbReference type="PANTHER" id="PTHR43298:SF2">
    <property type="entry name" value="FMN_FAD EXPORTER YEEO-RELATED"/>
    <property type="match status" value="1"/>
</dbReference>
<evidence type="ECO:0000256" key="2">
    <source>
        <dbReference type="ARBA" id="ARBA00022448"/>
    </source>
</evidence>
<sequence>MFLVAKQDKIRELVVNGNIYKVIFVIGLPLVITNIIQIFYELTDMFYVGKLGTLYVSALSLIWPINFFIVSLGMGMGIGSISLIARSFGEGNYKKTARYSGQLLTLSLLLSVLVSVLAFIFIDSILDYIGATGELKNYAREYFSIAIYGIPVMFLSMSIMFVLNAIGSTVISMMIILIANIINFILDPILIFTLNLGIAGAAWATLFSKLVTVVSYPIMAFCFNKCLKIYIKDLIPNFNYLLQILKCGIPASLSQAMVSFSFIIFNSFIVTIGTDFLAAYGISNMIDTFLFLPAMAFSSALASIIGQNLGINKIKRAIEALRKGFFVIGLISISTTFILIINRNFLISLFTSNQTVLEYANYYLFFIAIGSIGFSFQLALQSALIGSGLTNIVMIVTFTRVWLVAMPIMLIIKYFGVLFEYIWVFAVIPNYIGFFIMLVIVLSGSWKQKKF</sequence>
<keyword evidence="7" id="KW-0406">Ion transport</keyword>
<evidence type="ECO:0000313" key="12">
    <source>
        <dbReference type="Proteomes" id="UP000275571"/>
    </source>
</evidence>
<dbReference type="NCBIfam" id="TIGR00797">
    <property type="entry name" value="matE"/>
    <property type="match status" value="1"/>
</dbReference>
<feature type="transmembrane region" description="Helical" evidence="10">
    <location>
        <begin position="103"/>
        <end position="122"/>
    </location>
</feature>
<dbReference type="OrthoDB" id="9811110at2"/>
<evidence type="ECO:0000256" key="7">
    <source>
        <dbReference type="ARBA" id="ARBA00023065"/>
    </source>
</evidence>
<evidence type="ECO:0000313" key="11">
    <source>
        <dbReference type="EMBL" id="AYE36343.1"/>
    </source>
</evidence>
<dbReference type="InterPro" id="IPR050222">
    <property type="entry name" value="MATE_MdtK"/>
</dbReference>
<dbReference type="Proteomes" id="UP000275571">
    <property type="component" value="Chromosome"/>
</dbReference>
<keyword evidence="6 10" id="KW-1133">Transmembrane helix</keyword>
<dbReference type="Pfam" id="PF01554">
    <property type="entry name" value="MatE"/>
    <property type="match status" value="2"/>
</dbReference>
<evidence type="ECO:0000256" key="6">
    <source>
        <dbReference type="ARBA" id="ARBA00022989"/>
    </source>
</evidence>
<keyword evidence="8 10" id="KW-0472">Membrane</keyword>
<accession>A0A386PMZ4</accession>
<feature type="transmembrane region" description="Helical" evidence="10">
    <location>
        <begin position="262"/>
        <end position="283"/>
    </location>
</feature>
<dbReference type="EMBL" id="CP028884">
    <property type="protein sequence ID" value="AYE36343.1"/>
    <property type="molecule type" value="Genomic_DNA"/>
</dbReference>
<feature type="transmembrane region" description="Helical" evidence="10">
    <location>
        <begin position="142"/>
        <end position="163"/>
    </location>
</feature>
<keyword evidence="5 10" id="KW-0812">Transmembrane</keyword>
<dbReference type="GO" id="GO:0005886">
    <property type="term" value="C:plasma membrane"/>
    <property type="evidence" value="ECO:0007669"/>
    <property type="project" value="UniProtKB-SubCell"/>
</dbReference>
<keyword evidence="12" id="KW-1185">Reference proteome</keyword>
<evidence type="ECO:0000256" key="4">
    <source>
        <dbReference type="ARBA" id="ARBA00022475"/>
    </source>
</evidence>
<organism evidence="11 12">
    <name type="scientific">Borrelia turcica IST7</name>
    <dbReference type="NCBI Taxonomy" id="1104446"/>
    <lineage>
        <taxon>Bacteria</taxon>
        <taxon>Pseudomonadati</taxon>
        <taxon>Spirochaetota</taxon>
        <taxon>Spirochaetia</taxon>
        <taxon>Spirochaetales</taxon>
        <taxon>Borreliaceae</taxon>
        <taxon>Borrelia</taxon>
    </lineage>
</organism>
<dbReference type="GO" id="GO:0006811">
    <property type="term" value="P:monoatomic ion transport"/>
    <property type="evidence" value="ECO:0007669"/>
    <property type="project" value="UniProtKB-KW"/>
</dbReference>
<keyword evidence="3" id="KW-0050">Antiport</keyword>
<dbReference type="InterPro" id="IPR048279">
    <property type="entry name" value="MdtK-like"/>
</dbReference>
<name>A0A386PMZ4_9SPIR</name>
<evidence type="ECO:0000256" key="3">
    <source>
        <dbReference type="ARBA" id="ARBA00022449"/>
    </source>
</evidence>
<feature type="transmembrane region" description="Helical" evidence="10">
    <location>
        <begin position="421"/>
        <end position="442"/>
    </location>
</feature>
<keyword evidence="2" id="KW-0813">Transport</keyword>
<feature type="transmembrane region" description="Helical" evidence="10">
    <location>
        <begin position="362"/>
        <end position="380"/>
    </location>
</feature>
<gene>
    <name evidence="11" type="ORF">DB313_02490</name>
</gene>
<feature type="transmembrane region" description="Helical" evidence="10">
    <location>
        <begin position="200"/>
        <end position="223"/>
    </location>
</feature>
<evidence type="ECO:0000256" key="8">
    <source>
        <dbReference type="ARBA" id="ARBA00023136"/>
    </source>
</evidence>
<dbReference type="GO" id="GO:0015297">
    <property type="term" value="F:antiporter activity"/>
    <property type="evidence" value="ECO:0007669"/>
    <property type="project" value="UniProtKB-KW"/>
</dbReference>
<feature type="transmembrane region" description="Helical" evidence="10">
    <location>
        <begin position="323"/>
        <end position="342"/>
    </location>
</feature>